<organism evidence="1 2">
    <name type="scientific">Parashewanella spongiae</name>
    <dbReference type="NCBI Taxonomy" id="342950"/>
    <lineage>
        <taxon>Bacteria</taxon>
        <taxon>Pseudomonadati</taxon>
        <taxon>Pseudomonadota</taxon>
        <taxon>Gammaproteobacteria</taxon>
        <taxon>Alteromonadales</taxon>
        <taxon>Shewanellaceae</taxon>
        <taxon>Parashewanella</taxon>
    </lineage>
</organism>
<dbReference type="EMBL" id="QYYH01000180">
    <property type="protein sequence ID" value="RJY05852.1"/>
    <property type="molecule type" value="Genomic_DNA"/>
</dbReference>
<name>A0A3A6TZR3_9GAMM</name>
<protein>
    <submittedName>
        <fullName evidence="1">DUF4442 domain-containing protein</fullName>
    </submittedName>
</protein>
<dbReference type="InterPro" id="IPR027961">
    <property type="entry name" value="DUF4442"/>
</dbReference>
<dbReference type="InterPro" id="IPR029069">
    <property type="entry name" value="HotDog_dom_sf"/>
</dbReference>
<accession>A0A3A6TZR3</accession>
<dbReference type="Gene3D" id="3.10.129.10">
    <property type="entry name" value="Hotdog Thioesterase"/>
    <property type="match status" value="1"/>
</dbReference>
<dbReference type="SUPFAM" id="SSF54637">
    <property type="entry name" value="Thioesterase/thiol ester dehydrase-isomerase"/>
    <property type="match status" value="1"/>
</dbReference>
<dbReference type="OrthoDB" id="793353at2"/>
<dbReference type="AlphaFoldDB" id="A0A3A6TZR3"/>
<proteinExistence type="predicted"/>
<evidence type="ECO:0000313" key="1">
    <source>
        <dbReference type="EMBL" id="RJY05852.1"/>
    </source>
</evidence>
<reference evidence="1 2" key="1">
    <citation type="submission" date="2018-09" db="EMBL/GenBank/DDBJ databases">
        <title>Phylogeny of the Shewanellaceae, and recommendation for two new genera, Pseudoshewanella and Parashewanella.</title>
        <authorList>
            <person name="Wang G."/>
        </authorList>
    </citation>
    <scope>NUCLEOTIDE SEQUENCE [LARGE SCALE GENOMIC DNA]</scope>
    <source>
        <strain evidence="1 2">KCTC 22492</strain>
    </source>
</reference>
<dbReference type="Proteomes" id="UP000273022">
    <property type="component" value="Unassembled WGS sequence"/>
</dbReference>
<sequence length="167" mass="18772">MSSTSSPNPSAIQSPPNKVLKLYKKLTNYPLGRWFFSVVIGFRAPYFATISPLIKTLKLNYCECYLRKRWRVQNHIGTVHVIAICNGLEMAMGVLAEASIPKHLRWIPKGMSLDYTAKAGTDIRCVAEVRDAWQAGDLLVYVTAYDKDNVIVVKGVIKLWVSEKPVT</sequence>
<dbReference type="CDD" id="cd03443">
    <property type="entry name" value="PaaI_thioesterase"/>
    <property type="match status" value="1"/>
</dbReference>
<comment type="caution">
    <text evidence="1">The sequence shown here is derived from an EMBL/GenBank/DDBJ whole genome shotgun (WGS) entry which is preliminary data.</text>
</comment>
<gene>
    <name evidence="1" type="ORF">D5R81_18375</name>
</gene>
<dbReference type="Pfam" id="PF14539">
    <property type="entry name" value="DUF4442"/>
    <property type="match status" value="1"/>
</dbReference>
<evidence type="ECO:0000313" key="2">
    <source>
        <dbReference type="Proteomes" id="UP000273022"/>
    </source>
</evidence>
<dbReference type="RefSeq" id="WP_121855052.1">
    <property type="nucleotide sequence ID" value="NZ_CP037952.1"/>
</dbReference>
<keyword evidence="2" id="KW-1185">Reference proteome</keyword>